<organism evidence="4 5">
    <name type="scientific">Halioxenophilus aromaticivorans</name>
    <dbReference type="NCBI Taxonomy" id="1306992"/>
    <lineage>
        <taxon>Bacteria</taxon>
        <taxon>Pseudomonadati</taxon>
        <taxon>Pseudomonadota</taxon>
        <taxon>Gammaproteobacteria</taxon>
        <taxon>Alteromonadales</taxon>
        <taxon>Alteromonadaceae</taxon>
        <taxon>Halioxenophilus</taxon>
    </lineage>
</organism>
<dbReference type="PANTHER" id="PTHR35147">
    <property type="entry name" value="CHEMORECEPTOR GLUTAMINE DEAMIDASE CHED-RELATED"/>
    <property type="match status" value="1"/>
</dbReference>
<dbReference type="PANTHER" id="PTHR35147:SF3">
    <property type="entry name" value="CHEMORECEPTOR GLUTAMINE DEAMIDASE CHED 1-RELATED"/>
    <property type="match status" value="1"/>
</dbReference>
<gene>
    <name evidence="4" type="primary">cheD_2</name>
    <name evidence="3" type="synonym">cheD</name>
    <name evidence="4" type="ORF">GCM10025791_46080</name>
</gene>
<dbReference type="Gene3D" id="3.30.1330.200">
    <property type="match status" value="1"/>
</dbReference>
<proteinExistence type="inferred from homology"/>
<evidence type="ECO:0000313" key="5">
    <source>
        <dbReference type="Proteomes" id="UP001409585"/>
    </source>
</evidence>
<dbReference type="RefSeq" id="WP_345427737.1">
    <property type="nucleotide sequence ID" value="NZ_AP031496.1"/>
</dbReference>
<dbReference type="HAMAP" id="MF_01440">
    <property type="entry name" value="CheD"/>
    <property type="match status" value="1"/>
</dbReference>
<comment type="catalytic activity">
    <reaction evidence="3">
        <text>L-glutaminyl-[protein] + H2O = L-glutamyl-[protein] + NH4(+)</text>
        <dbReference type="Rhea" id="RHEA:16441"/>
        <dbReference type="Rhea" id="RHEA-COMP:10207"/>
        <dbReference type="Rhea" id="RHEA-COMP:10208"/>
        <dbReference type="ChEBI" id="CHEBI:15377"/>
        <dbReference type="ChEBI" id="CHEBI:28938"/>
        <dbReference type="ChEBI" id="CHEBI:29973"/>
        <dbReference type="ChEBI" id="CHEBI:30011"/>
        <dbReference type="EC" id="3.5.1.44"/>
    </reaction>
</comment>
<dbReference type="CDD" id="cd16352">
    <property type="entry name" value="CheD"/>
    <property type="match status" value="1"/>
</dbReference>
<dbReference type="InterPro" id="IPR038592">
    <property type="entry name" value="CheD-like_sf"/>
</dbReference>
<dbReference type="Pfam" id="PF03975">
    <property type="entry name" value="CheD"/>
    <property type="match status" value="1"/>
</dbReference>
<dbReference type="AlphaFoldDB" id="A0AAV3U9F8"/>
<dbReference type="SUPFAM" id="SSF64438">
    <property type="entry name" value="CNF1/YfiH-like putative cysteine hydrolases"/>
    <property type="match status" value="1"/>
</dbReference>
<keyword evidence="1 3" id="KW-0145">Chemotaxis</keyword>
<reference evidence="5" key="1">
    <citation type="journal article" date="2019" name="Int. J. Syst. Evol. Microbiol.">
        <title>The Global Catalogue of Microorganisms (GCM) 10K type strain sequencing project: providing services to taxonomists for standard genome sequencing and annotation.</title>
        <authorList>
            <consortium name="The Broad Institute Genomics Platform"/>
            <consortium name="The Broad Institute Genome Sequencing Center for Infectious Disease"/>
            <person name="Wu L."/>
            <person name="Ma J."/>
        </authorList>
    </citation>
    <scope>NUCLEOTIDE SEQUENCE [LARGE SCALE GENOMIC DNA]</scope>
    <source>
        <strain evidence="5">JCM 19134</strain>
    </source>
</reference>
<evidence type="ECO:0000256" key="2">
    <source>
        <dbReference type="ARBA" id="ARBA00022801"/>
    </source>
</evidence>
<protein>
    <recommendedName>
        <fullName evidence="3">Probable chemoreceptor glutamine deamidase CheD</fullName>
        <ecNumber evidence="3">3.5.1.44</ecNumber>
    </recommendedName>
</protein>
<dbReference type="GO" id="GO:0006935">
    <property type="term" value="P:chemotaxis"/>
    <property type="evidence" value="ECO:0007669"/>
    <property type="project" value="UniProtKB-UniRule"/>
</dbReference>
<comment type="similarity">
    <text evidence="3">Belongs to the CheD family.</text>
</comment>
<dbReference type="PROSITE" id="PS51257">
    <property type="entry name" value="PROKAR_LIPOPROTEIN"/>
    <property type="match status" value="1"/>
</dbReference>
<name>A0AAV3U9F8_9ALTE</name>
<comment type="function">
    <text evidence="3">Probably deamidates glutamine residues to glutamate on methyl-accepting chemotaxis receptors (MCPs), playing an important role in chemotaxis.</text>
</comment>
<evidence type="ECO:0000313" key="4">
    <source>
        <dbReference type="EMBL" id="GAA4959734.1"/>
    </source>
</evidence>
<dbReference type="InterPro" id="IPR005659">
    <property type="entry name" value="Chemorcpt_Glu_NH3ase_CheD"/>
</dbReference>
<dbReference type="InterPro" id="IPR011324">
    <property type="entry name" value="Cytotoxic_necrot_fac-like_cat"/>
</dbReference>
<accession>A0AAV3U9F8</accession>
<evidence type="ECO:0000256" key="1">
    <source>
        <dbReference type="ARBA" id="ARBA00022500"/>
    </source>
</evidence>
<sequence>MKQAERKVVLHAGEYCFTSAGTHVHTLLGSCISITLWHPELKIGGMCHFALPERTSNGTGIGNGIGTIAAQPRKLDPRYAEDCIALFLRSVRRNNTDITEYEAKIFGGGNMYEKYPSVDIGMVERLPVGEKNTLAAFTLLTELSVDIAVAHVGEFGYRRIIFDVATGDVWVKFKPIGPGAGDQRSLSGRS</sequence>
<keyword evidence="5" id="KW-1185">Reference proteome</keyword>
<dbReference type="EC" id="3.5.1.44" evidence="3"/>
<dbReference type="Proteomes" id="UP001409585">
    <property type="component" value="Unassembled WGS sequence"/>
</dbReference>
<keyword evidence="2 3" id="KW-0378">Hydrolase</keyword>
<comment type="caution">
    <text evidence="4">The sequence shown here is derived from an EMBL/GenBank/DDBJ whole genome shotgun (WGS) entry which is preliminary data.</text>
</comment>
<dbReference type="GO" id="GO:0050568">
    <property type="term" value="F:protein-glutamine glutaminase activity"/>
    <property type="evidence" value="ECO:0007669"/>
    <property type="project" value="UniProtKB-UniRule"/>
</dbReference>
<evidence type="ECO:0000256" key="3">
    <source>
        <dbReference type="HAMAP-Rule" id="MF_01440"/>
    </source>
</evidence>
<dbReference type="EMBL" id="BAABLX010000078">
    <property type="protein sequence ID" value="GAA4959734.1"/>
    <property type="molecule type" value="Genomic_DNA"/>
</dbReference>